<evidence type="ECO:0000313" key="1">
    <source>
        <dbReference type="EMBL" id="SFC05899.1"/>
    </source>
</evidence>
<name>A0A1I1G242_9FLAO</name>
<accession>A0A1I1G242</accession>
<evidence type="ECO:0000313" key="2">
    <source>
        <dbReference type="Proteomes" id="UP000199438"/>
    </source>
</evidence>
<gene>
    <name evidence="1" type="ORF">SAMN04487907_10299</name>
</gene>
<dbReference type="InterPro" id="IPR036866">
    <property type="entry name" value="RibonucZ/Hydroxyglut_hydro"/>
</dbReference>
<proteinExistence type="predicted"/>
<dbReference type="AlphaFoldDB" id="A0A1I1G242"/>
<sequence length="239" mass="26854">MKTVDKMEVLHSQSAEYIQQGETGKFLKLIPDTFLIKGKEKDGVFNQGYAIRHINRRDIILIDVVEEDTKAAVKKLVDEGYQIKGILITCDGILDDAYANLKTISEDANGAPIYAHPRNNFKDDFKTKDITTQANDLKHFGIKVIDLPGNGGASVLVYSEINDGMLFPGDDAVGSDYDSELNTFKRPEMKRENDDFGLAESWNAFEDEFTYFFPRKGKPAFNVDEGQQIDILNGLSRTK</sequence>
<dbReference type="Gene3D" id="3.60.15.10">
    <property type="entry name" value="Ribonuclease Z/Hydroxyacylglutathione hydrolase-like"/>
    <property type="match status" value="1"/>
</dbReference>
<reference evidence="2" key="1">
    <citation type="submission" date="2016-10" db="EMBL/GenBank/DDBJ databases">
        <authorList>
            <person name="Varghese N."/>
            <person name="Submissions S."/>
        </authorList>
    </citation>
    <scope>NUCLEOTIDE SEQUENCE [LARGE SCALE GENOMIC DNA]</scope>
    <source>
        <strain evidence="2">DSM 24499</strain>
    </source>
</reference>
<keyword evidence="2" id="KW-1185">Reference proteome</keyword>
<organism evidence="1 2">
    <name type="scientific">Zunongwangia mangrovi</name>
    <dbReference type="NCBI Taxonomy" id="1334022"/>
    <lineage>
        <taxon>Bacteria</taxon>
        <taxon>Pseudomonadati</taxon>
        <taxon>Bacteroidota</taxon>
        <taxon>Flavobacteriia</taxon>
        <taxon>Flavobacteriales</taxon>
        <taxon>Flavobacteriaceae</taxon>
        <taxon>Zunongwangia</taxon>
    </lineage>
</organism>
<protein>
    <submittedName>
        <fullName evidence="1">Uncharacterized protein</fullName>
    </submittedName>
</protein>
<dbReference type="Proteomes" id="UP000199438">
    <property type="component" value="Unassembled WGS sequence"/>
</dbReference>
<dbReference type="CDD" id="cd06262">
    <property type="entry name" value="metallo-hydrolase-like_MBL-fold"/>
    <property type="match status" value="1"/>
</dbReference>
<dbReference type="RefSeq" id="WP_092540882.1">
    <property type="nucleotide sequence ID" value="NZ_FOKV01000002.1"/>
</dbReference>
<dbReference type="SUPFAM" id="SSF56281">
    <property type="entry name" value="Metallo-hydrolase/oxidoreductase"/>
    <property type="match status" value="1"/>
</dbReference>
<dbReference type="OrthoDB" id="1449933at2"/>
<dbReference type="STRING" id="1334022.SAMN04487907_10299"/>
<dbReference type="EMBL" id="FOKV01000002">
    <property type="protein sequence ID" value="SFC05899.1"/>
    <property type="molecule type" value="Genomic_DNA"/>
</dbReference>